<feature type="transmembrane region" description="Helical" evidence="2">
    <location>
        <begin position="21"/>
        <end position="40"/>
    </location>
</feature>
<comment type="caution">
    <text evidence="3">The sequence shown here is derived from an EMBL/GenBank/DDBJ whole genome shotgun (WGS) entry which is preliminary data.</text>
</comment>
<name>A0A7I9YHY1_MYCBU</name>
<reference evidence="3 4" key="1">
    <citation type="journal article" date="2019" name="Emerg. Microbes Infect.">
        <title>Comprehensive subspecies identification of 175 nontuberculous mycobacteria species based on 7547 genomic profiles.</title>
        <authorList>
            <person name="Matsumoto Y."/>
            <person name="Kinjo T."/>
            <person name="Motooka D."/>
            <person name="Nabeya D."/>
            <person name="Jung N."/>
            <person name="Uechi K."/>
            <person name="Horii T."/>
            <person name="Iida T."/>
            <person name="Fujita J."/>
            <person name="Nakamura S."/>
        </authorList>
    </citation>
    <scope>NUCLEOTIDE SEQUENCE [LARGE SCALE GENOMIC DNA]</scope>
    <source>
        <strain evidence="3 4">JCM 30725</strain>
    </source>
</reference>
<dbReference type="AlphaFoldDB" id="A0A7I9YHY1"/>
<dbReference type="Proteomes" id="UP000465360">
    <property type="component" value="Unassembled WGS sequence"/>
</dbReference>
<dbReference type="EMBL" id="BLKZ01000001">
    <property type="protein sequence ID" value="GFG88278.1"/>
    <property type="molecule type" value="Genomic_DNA"/>
</dbReference>
<keyword evidence="4" id="KW-1185">Reference proteome</keyword>
<keyword evidence="2" id="KW-0812">Transmembrane</keyword>
<keyword evidence="2" id="KW-0472">Membrane</keyword>
<protein>
    <submittedName>
        <fullName evidence="3">Uncharacterized protein</fullName>
    </submittedName>
</protein>
<evidence type="ECO:0000313" key="4">
    <source>
        <dbReference type="Proteomes" id="UP000465360"/>
    </source>
</evidence>
<evidence type="ECO:0000256" key="2">
    <source>
        <dbReference type="SAM" id="Phobius"/>
    </source>
</evidence>
<keyword evidence="2" id="KW-1133">Transmembrane helix</keyword>
<evidence type="ECO:0000313" key="3">
    <source>
        <dbReference type="EMBL" id="GFG88278.1"/>
    </source>
</evidence>
<evidence type="ECO:0000256" key="1">
    <source>
        <dbReference type="SAM" id="MobiDB-lite"/>
    </source>
</evidence>
<accession>A0A7I9YHY1</accession>
<gene>
    <name evidence="3" type="ORF">MBOU_03200</name>
</gene>
<sequence length="91" mass="9526">MFRDVYIRKDAELTAVEKARAAWLSTGATLAGLSAVAVFGTKWLDDDAPAEIVRGNRAQSAGHRHSQLSVGDGRDAVVPGSAPHDPGANSL</sequence>
<organism evidence="3 4">
    <name type="scientific">Mycobacterium bourgelatii</name>
    <dbReference type="NCBI Taxonomy" id="1273442"/>
    <lineage>
        <taxon>Bacteria</taxon>
        <taxon>Bacillati</taxon>
        <taxon>Actinomycetota</taxon>
        <taxon>Actinomycetes</taxon>
        <taxon>Mycobacteriales</taxon>
        <taxon>Mycobacteriaceae</taxon>
        <taxon>Mycobacterium</taxon>
    </lineage>
</organism>
<feature type="region of interest" description="Disordered" evidence="1">
    <location>
        <begin position="55"/>
        <end position="91"/>
    </location>
</feature>
<proteinExistence type="predicted"/>